<accession>A0A0T9PR95</accession>
<dbReference type="Pfam" id="PF10934">
    <property type="entry name" value="Sheath_initiator"/>
    <property type="match status" value="1"/>
</dbReference>
<dbReference type="EMBL" id="CWJL01000045">
    <property type="protein sequence ID" value="CRY69360.1"/>
    <property type="molecule type" value="Genomic_DNA"/>
</dbReference>
<reference evidence="2 3" key="3">
    <citation type="submission" date="2015-03" db="EMBL/GenBank/DDBJ databases">
        <authorList>
            <consortium name="Pathogen Informatics"/>
            <person name="Murphy D."/>
        </authorList>
    </citation>
    <scope>NUCLEOTIDE SEQUENCE [LARGE SCALE GENOMIC DNA]</scope>
    <source>
        <strain evidence="2">Type strain: CIP110230</strain>
        <strain evidence="3">type strain: CIP110230</strain>
    </source>
</reference>
<dbReference type="Proteomes" id="UP000044625">
    <property type="component" value="Unassembled WGS sequence"/>
</dbReference>
<dbReference type="EMBL" id="CQAZ01000016">
    <property type="protein sequence ID" value="CNH77713.1"/>
    <property type="molecule type" value="Genomic_DNA"/>
</dbReference>
<dbReference type="Proteomes" id="UP000045840">
    <property type="component" value="Unassembled WGS sequence"/>
</dbReference>
<evidence type="ECO:0000313" key="1">
    <source>
        <dbReference type="EMBL" id="CNH77713.1"/>
    </source>
</evidence>
<sequence length="116" mass="13282">MIRNFKDGDIVTHGDHFAVGKESTRQAVICRLKLFLGEYFLNMTEGTPWFQSILGKTSLDIAAANIKERIITTPGVMGLTRFEFNADMQTRKITIYASLIDINNEQFEFLFDEEII</sequence>
<dbReference type="RefSeq" id="WP_049612962.1">
    <property type="nucleotide sequence ID" value="NZ_CAWMMU010000045.1"/>
</dbReference>
<reference evidence="1" key="2">
    <citation type="submission" date="2015-03" db="EMBL/GenBank/DDBJ databases">
        <authorList>
            <person name="Murphy D."/>
        </authorList>
    </citation>
    <scope>NUCLEOTIDE SEQUENCE [LARGE SCALE GENOMIC DNA]</scope>
    <source>
        <strain evidence="1">A125KOH2</strain>
    </source>
</reference>
<name>A0A0T9PR95_9GAMM</name>
<dbReference type="InterPro" id="IPR020288">
    <property type="entry name" value="Sheath_initiator"/>
</dbReference>
<reference evidence="4" key="1">
    <citation type="submission" date="2015-03" db="EMBL/GenBank/DDBJ databases">
        <authorList>
            <consortium name="Pathogen Informatics"/>
        </authorList>
    </citation>
    <scope>NUCLEOTIDE SEQUENCE [LARGE SCALE GENOMIC DNA]</scope>
    <source>
        <strain evidence="4">A125KOH2</strain>
    </source>
</reference>
<gene>
    <name evidence="1" type="ORF">ERS008529_02101</name>
    <name evidence="2" type="ORF">ERS137968_04512</name>
</gene>
<proteinExistence type="predicted"/>
<dbReference type="OrthoDB" id="9812969at2"/>
<protein>
    <recommendedName>
        <fullName evidence="5">Bacteriophage protein</fullName>
    </recommendedName>
</protein>
<evidence type="ECO:0008006" key="5">
    <source>
        <dbReference type="Google" id="ProtNLM"/>
    </source>
</evidence>
<evidence type="ECO:0000313" key="2">
    <source>
        <dbReference type="EMBL" id="CRY69360.1"/>
    </source>
</evidence>
<evidence type="ECO:0000313" key="3">
    <source>
        <dbReference type="Proteomes" id="UP000044625"/>
    </source>
</evidence>
<dbReference type="STRING" id="1288385.ERS137968_04512"/>
<keyword evidence="3" id="KW-1185">Reference proteome</keyword>
<evidence type="ECO:0000313" key="4">
    <source>
        <dbReference type="Proteomes" id="UP000045840"/>
    </source>
</evidence>
<dbReference type="AlphaFoldDB" id="A0A0T9PR95"/>
<organism evidence="1 4">
    <name type="scientific">Yersinia pekkanenii</name>
    <dbReference type="NCBI Taxonomy" id="1288385"/>
    <lineage>
        <taxon>Bacteria</taxon>
        <taxon>Pseudomonadati</taxon>
        <taxon>Pseudomonadota</taxon>
        <taxon>Gammaproteobacteria</taxon>
        <taxon>Enterobacterales</taxon>
        <taxon>Yersiniaceae</taxon>
        <taxon>Yersinia</taxon>
    </lineage>
</organism>